<dbReference type="EMBL" id="MN739138">
    <property type="protein sequence ID" value="QHS90451.1"/>
    <property type="molecule type" value="Genomic_DNA"/>
</dbReference>
<sequence>MSKNYICPNKTLIILDWDDTLFPTSWTTKNDIKLSNHKNRYKYIDKFDELDKLLSDTLIISNKCGKTIIVTNALNSWIEISSSVLPLTKNIMKSMDIISARERYQEYSDINEWKKRTFEDEVSSSYNNIISMGDADYEYNALVNLYDSLKVNKSKKYLKTIKFIKTNNYDTHMAQLSVIKNNVKNICSLTKHIDLIVNEK</sequence>
<name>A0A6C0BF89_9ZZZZ</name>
<evidence type="ECO:0000313" key="1">
    <source>
        <dbReference type="EMBL" id="QHS90451.1"/>
    </source>
</evidence>
<reference evidence="1" key="1">
    <citation type="journal article" date="2020" name="Nature">
        <title>Giant virus diversity and host interactions through global metagenomics.</title>
        <authorList>
            <person name="Schulz F."/>
            <person name="Roux S."/>
            <person name="Paez-Espino D."/>
            <person name="Jungbluth S."/>
            <person name="Walsh D.A."/>
            <person name="Denef V.J."/>
            <person name="McMahon K.D."/>
            <person name="Konstantinidis K.T."/>
            <person name="Eloe-Fadrosh E.A."/>
            <person name="Kyrpides N.C."/>
            <person name="Woyke T."/>
        </authorList>
    </citation>
    <scope>NUCLEOTIDE SEQUENCE</scope>
    <source>
        <strain evidence="1">GVMAG-M-3300010160-60</strain>
    </source>
</reference>
<dbReference type="PANTHER" id="PTHR38899:SF1">
    <property type="entry name" value="PROTEIN KINASE"/>
    <property type="match status" value="1"/>
</dbReference>
<proteinExistence type="predicted"/>
<dbReference type="AlphaFoldDB" id="A0A6C0BF89"/>
<accession>A0A6C0BF89</accession>
<evidence type="ECO:0008006" key="2">
    <source>
        <dbReference type="Google" id="ProtNLM"/>
    </source>
</evidence>
<dbReference type="PANTHER" id="PTHR38899">
    <property type="entry name" value="DOMAIN OOKINETE PROTEIN, PUTATIVE-RELATED"/>
    <property type="match status" value="1"/>
</dbReference>
<protein>
    <recommendedName>
        <fullName evidence="2">FCP1 homology domain-containing protein</fullName>
    </recommendedName>
</protein>
<organism evidence="1">
    <name type="scientific">viral metagenome</name>
    <dbReference type="NCBI Taxonomy" id="1070528"/>
    <lineage>
        <taxon>unclassified sequences</taxon>
        <taxon>metagenomes</taxon>
        <taxon>organismal metagenomes</taxon>
    </lineage>
</organism>